<dbReference type="InterPro" id="IPR036761">
    <property type="entry name" value="TTHA0802/YceI-like_sf"/>
</dbReference>
<organism evidence="3 4">
    <name type="scientific">Cupriavidus pauculus</name>
    <dbReference type="NCBI Taxonomy" id="82633"/>
    <lineage>
        <taxon>Bacteria</taxon>
        <taxon>Pseudomonadati</taxon>
        <taxon>Pseudomonadota</taxon>
        <taxon>Betaproteobacteria</taxon>
        <taxon>Burkholderiales</taxon>
        <taxon>Burkholderiaceae</taxon>
        <taxon>Cupriavidus</taxon>
    </lineage>
</organism>
<evidence type="ECO:0000259" key="2">
    <source>
        <dbReference type="SMART" id="SM00867"/>
    </source>
</evidence>
<dbReference type="SMART" id="SM00867">
    <property type="entry name" value="YceI"/>
    <property type="match status" value="1"/>
</dbReference>
<evidence type="ECO:0000313" key="3">
    <source>
        <dbReference type="EMBL" id="PLQ01633.1"/>
    </source>
</evidence>
<comment type="caution">
    <text evidence="3">The sequence shown here is derived from an EMBL/GenBank/DDBJ whole genome shotgun (WGS) entry which is preliminary data.</text>
</comment>
<evidence type="ECO:0000256" key="1">
    <source>
        <dbReference type="SAM" id="SignalP"/>
    </source>
</evidence>
<dbReference type="SUPFAM" id="SSF101874">
    <property type="entry name" value="YceI-like"/>
    <property type="match status" value="1"/>
</dbReference>
<dbReference type="Pfam" id="PF04264">
    <property type="entry name" value="YceI"/>
    <property type="match status" value="1"/>
</dbReference>
<gene>
    <name evidence="3" type="ORF">CYJ10_08170</name>
</gene>
<feature type="signal peptide" evidence="1">
    <location>
        <begin position="1"/>
        <end position="23"/>
    </location>
</feature>
<dbReference type="OrthoDB" id="9811006at2"/>
<dbReference type="AlphaFoldDB" id="A0A2N5CHE6"/>
<keyword evidence="1" id="KW-0732">Signal</keyword>
<proteinExistence type="predicted"/>
<sequence>MPTRRTAPTLPTLAALTALVALAGLTGTSALATPTNYTVDPTHTSVYFGVSHFDRTSVRGRFGKIDGRVTYDPATGAGALDFTVDTDSVDSGNRSLDGVLRSPQFFDAQAFPVARFQANQFVTEGGKLVAVDGTFTLHGVAQPLRLEADRFSCGQTVLFGIKRDVCGGDFHATLQRSAFGMTRFLPEVGDTVTLQISVEASPAGPAQ</sequence>
<dbReference type="Proteomes" id="UP000234341">
    <property type="component" value="Unassembled WGS sequence"/>
</dbReference>
<feature type="chain" id="PRO_5014730083" evidence="1">
    <location>
        <begin position="24"/>
        <end position="207"/>
    </location>
</feature>
<accession>A0A2N5CHE6</accession>
<protein>
    <submittedName>
        <fullName evidence="3">Polyisoprenoid-binding protein</fullName>
    </submittedName>
</protein>
<feature type="domain" description="Lipid/polyisoprenoid-binding YceI-like" evidence="2">
    <location>
        <begin position="36"/>
        <end position="201"/>
    </location>
</feature>
<dbReference type="Gene3D" id="2.40.128.110">
    <property type="entry name" value="Lipid/polyisoprenoid-binding, YceI-like"/>
    <property type="match status" value="1"/>
</dbReference>
<reference evidence="3 4" key="1">
    <citation type="submission" date="2017-12" db="EMBL/GenBank/DDBJ databases">
        <title>Genome sequence of the active heterotrophic nitrifier-denitrifier, Cupriavidus pauculus UM1.</title>
        <authorList>
            <person name="Putonti C."/>
            <person name="Castignetti D."/>
        </authorList>
    </citation>
    <scope>NUCLEOTIDE SEQUENCE [LARGE SCALE GENOMIC DNA]</scope>
    <source>
        <strain evidence="3 4">UM1</strain>
    </source>
</reference>
<dbReference type="PANTHER" id="PTHR34406:SF2">
    <property type="entry name" value="PERIPLASMIC PROTEIN"/>
    <property type="match status" value="1"/>
</dbReference>
<dbReference type="RefSeq" id="WP_101680984.1">
    <property type="nucleotide sequence ID" value="NZ_PJRP01000002.1"/>
</dbReference>
<dbReference type="EMBL" id="PJRP01000002">
    <property type="protein sequence ID" value="PLQ01633.1"/>
    <property type="molecule type" value="Genomic_DNA"/>
</dbReference>
<name>A0A2N5CHE6_9BURK</name>
<dbReference type="PANTHER" id="PTHR34406">
    <property type="entry name" value="PROTEIN YCEI"/>
    <property type="match status" value="1"/>
</dbReference>
<dbReference type="InterPro" id="IPR007372">
    <property type="entry name" value="Lipid/polyisoprenoid-bd_YceI"/>
</dbReference>
<evidence type="ECO:0000313" key="4">
    <source>
        <dbReference type="Proteomes" id="UP000234341"/>
    </source>
</evidence>
<dbReference type="STRING" id="82633.GCA_000974605_03915"/>